<evidence type="ECO:0000256" key="1">
    <source>
        <dbReference type="SAM" id="Phobius"/>
    </source>
</evidence>
<accession>U5EB15</accession>
<proteinExistence type="predicted"/>
<feature type="transmembrane region" description="Helical" evidence="1">
    <location>
        <begin position="22"/>
        <end position="41"/>
    </location>
</feature>
<evidence type="ECO:0000313" key="3">
    <source>
        <dbReference type="Proteomes" id="UP000017048"/>
    </source>
</evidence>
<comment type="caution">
    <text evidence="2">The sequence shown here is derived from an EMBL/GenBank/DDBJ whole genome shotgun (WGS) entry which is preliminary data.</text>
</comment>
<keyword evidence="1" id="KW-0812">Transmembrane</keyword>
<protein>
    <submittedName>
        <fullName evidence="2">Uncharacterized protein</fullName>
    </submittedName>
</protein>
<gene>
    <name evidence="2" type="ORF">NCAST_20_02060</name>
</gene>
<dbReference type="Proteomes" id="UP000017048">
    <property type="component" value="Unassembled WGS sequence"/>
</dbReference>
<dbReference type="EMBL" id="BAFO02000020">
    <property type="protein sequence ID" value="GAD83638.1"/>
    <property type="molecule type" value="Genomic_DNA"/>
</dbReference>
<keyword evidence="1" id="KW-1133">Transmembrane helix</keyword>
<dbReference type="AlphaFoldDB" id="U5EB15"/>
<organism evidence="2 3">
    <name type="scientific">Nocardia asteroides NBRC 15531</name>
    <dbReference type="NCBI Taxonomy" id="1110697"/>
    <lineage>
        <taxon>Bacteria</taxon>
        <taxon>Bacillati</taxon>
        <taxon>Actinomycetota</taxon>
        <taxon>Actinomycetes</taxon>
        <taxon>Mycobacteriales</taxon>
        <taxon>Nocardiaceae</taxon>
        <taxon>Nocardia</taxon>
    </lineage>
</organism>
<sequence>MAALVGFGCISLPYLVKGWQNAWWLILLPPVVGIVAFTYGDRASATGVSIKRAGAGLLVAFAGFVLAVAGFLAAIGVAALF</sequence>
<reference evidence="2 3" key="1">
    <citation type="journal article" date="2014" name="BMC Genomics">
        <title>Genome based analysis of type-I polyketide synthase and nonribosomal peptide synthetase gene clusters in seven strains of five representative Nocardia species.</title>
        <authorList>
            <person name="Komaki H."/>
            <person name="Ichikawa N."/>
            <person name="Hosoyama A."/>
            <person name="Takahashi-Nakaguchi A."/>
            <person name="Matsuzawa T."/>
            <person name="Suzuki K."/>
            <person name="Fujita N."/>
            <person name="Gonoi T."/>
        </authorList>
    </citation>
    <scope>NUCLEOTIDE SEQUENCE [LARGE SCALE GENOMIC DNA]</scope>
    <source>
        <strain evidence="2 3">NBRC 15531</strain>
    </source>
</reference>
<dbReference type="STRING" id="1824.SAMN05444423_101940"/>
<name>U5EB15_NOCAS</name>
<keyword evidence="3" id="KW-1185">Reference proteome</keyword>
<keyword evidence="1" id="KW-0472">Membrane</keyword>
<feature type="transmembrane region" description="Helical" evidence="1">
    <location>
        <begin position="53"/>
        <end position="80"/>
    </location>
</feature>
<evidence type="ECO:0000313" key="2">
    <source>
        <dbReference type="EMBL" id="GAD83638.1"/>
    </source>
</evidence>